<keyword evidence="1" id="KW-0812">Transmembrane</keyword>
<sequence>MVREDAARERSNGMMKSSSYFTLIMVICPICSISRWTSICFMLWPNFRILLIVASSLGR</sequence>
<dbReference type="Proteomes" id="UP000593568">
    <property type="component" value="Unassembled WGS sequence"/>
</dbReference>
<evidence type="ECO:0000313" key="2">
    <source>
        <dbReference type="EMBL" id="MBA0778125.1"/>
    </source>
</evidence>
<comment type="caution">
    <text evidence="2">The sequence shown here is derived from an EMBL/GenBank/DDBJ whole genome shotgun (WGS) entry which is preliminary data.</text>
</comment>
<evidence type="ECO:0000313" key="3">
    <source>
        <dbReference type="Proteomes" id="UP000593568"/>
    </source>
</evidence>
<keyword evidence="3" id="KW-1185">Reference proteome</keyword>
<dbReference type="EMBL" id="JABEZW010000010">
    <property type="protein sequence ID" value="MBA0778125.1"/>
    <property type="molecule type" value="Genomic_DNA"/>
</dbReference>
<name>A0A7J9F0H6_9ROSI</name>
<gene>
    <name evidence="2" type="ORF">Gotri_006038</name>
</gene>
<keyword evidence="1" id="KW-1133">Transmembrane helix</keyword>
<proteinExistence type="predicted"/>
<feature type="transmembrane region" description="Helical" evidence="1">
    <location>
        <begin position="20"/>
        <end position="44"/>
    </location>
</feature>
<protein>
    <submittedName>
        <fullName evidence="2">Uncharacterized protein</fullName>
    </submittedName>
</protein>
<dbReference type="AlphaFoldDB" id="A0A7J9F0H6"/>
<accession>A0A7J9F0H6</accession>
<keyword evidence="1" id="KW-0472">Membrane</keyword>
<evidence type="ECO:0000256" key="1">
    <source>
        <dbReference type="SAM" id="Phobius"/>
    </source>
</evidence>
<organism evidence="2 3">
    <name type="scientific">Gossypium trilobum</name>
    <dbReference type="NCBI Taxonomy" id="34281"/>
    <lineage>
        <taxon>Eukaryota</taxon>
        <taxon>Viridiplantae</taxon>
        <taxon>Streptophyta</taxon>
        <taxon>Embryophyta</taxon>
        <taxon>Tracheophyta</taxon>
        <taxon>Spermatophyta</taxon>
        <taxon>Magnoliopsida</taxon>
        <taxon>eudicotyledons</taxon>
        <taxon>Gunneridae</taxon>
        <taxon>Pentapetalae</taxon>
        <taxon>rosids</taxon>
        <taxon>malvids</taxon>
        <taxon>Malvales</taxon>
        <taxon>Malvaceae</taxon>
        <taxon>Malvoideae</taxon>
        <taxon>Gossypium</taxon>
    </lineage>
</organism>
<reference evidence="2 3" key="1">
    <citation type="journal article" date="2019" name="Genome Biol. Evol.">
        <title>Insights into the evolution of the New World diploid cottons (Gossypium, subgenus Houzingenia) based on genome sequencing.</title>
        <authorList>
            <person name="Grover C.E."/>
            <person name="Arick M.A. 2nd"/>
            <person name="Thrash A."/>
            <person name="Conover J.L."/>
            <person name="Sanders W.S."/>
            <person name="Peterson D.G."/>
            <person name="Frelichowski J.E."/>
            <person name="Scheffler J.A."/>
            <person name="Scheffler B.E."/>
            <person name="Wendel J.F."/>
        </authorList>
    </citation>
    <scope>NUCLEOTIDE SEQUENCE [LARGE SCALE GENOMIC DNA]</scope>
    <source>
        <strain evidence="2">8</strain>
        <tissue evidence="2">Leaf</tissue>
    </source>
</reference>